<evidence type="ECO:0000313" key="2">
    <source>
        <dbReference type="EMBL" id="NER29324.1"/>
    </source>
</evidence>
<dbReference type="PANTHER" id="PTHR10098">
    <property type="entry name" value="RAPSYN-RELATED"/>
    <property type="match status" value="1"/>
</dbReference>
<evidence type="ECO:0000259" key="1">
    <source>
        <dbReference type="Pfam" id="PF12770"/>
    </source>
</evidence>
<dbReference type="SMART" id="SM00028">
    <property type="entry name" value="TPR"/>
    <property type="match status" value="7"/>
</dbReference>
<feature type="domain" description="CHAT" evidence="1">
    <location>
        <begin position="599"/>
        <end position="868"/>
    </location>
</feature>
<protein>
    <submittedName>
        <fullName evidence="2">CHAT domain-containing protein</fullName>
    </submittedName>
</protein>
<dbReference type="Pfam" id="PF13424">
    <property type="entry name" value="TPR_12"/>
    <property type="match status" value="1"/>
</dbReference>
<dbReference type="PANTHER" id="PTHR10098:SF112">
    <property type="entry name" value="SLR0380 PROTEIN"/>
    <property type="match status" value="1"/>
</dbReference>
<dbReference type="Pfam" id="PF12770">
    <property type="entry name" value="CHAT"/>
    <property type="match status" value="1"/>
</dbReference>
<dbReference type="EMBL" id="JAAHFQ010000349">
    <property type="protein sequence ID" value="NER29324.1"/>
    <property type="molecule type" value="Genomic_DNA"/>
</dbReference>
<dbReference type="InterPro" id="IPR024983">
    <property type="entry name" value="CHAT_dom"/>
</dbReference>
<sequence>MQFKPVISYICLGLLTLLLVTIISPARAQYSQLPPKAQNSTEAATQLEKGKTFYQGELFSEAAASWQQAAQAYQIQGDRFHQSLSLSYLSLAYQELGQWQAAETAITQSLDILKSQPALDNRGLAILAQALNTQGNLQLARGEAESALKTWKQAAVVYTEAGDQAGSMGSEINQAQALQNLGMYRRAQITLDRVFKKLQAQPNSLLKAKGLQSLGVALQVLGNLEKSQEVLEQSLEISQQLNSTANTSEILFSLANTARDLQDYQKASRLYQQVAANTTNPLRKVEAQLNQLSLIVQITNSSEATEFPSPGGKDAQTLVPKIQSQLLQLPPSRRAVYAQVNLAETILKIGKGQKLANYQDIAEILARAISQARILQDSRAESYALGQLGRLYEQKQQWKDAQQVTTEALSLAQEISANDIAYRWQWQLGRILQQLQESNQAVVAYTDAVNTLEFLRGDLLAINPEVQFSFRESVEPVYRQLVGLLLQPAIGNDNTKVAPSQKNLEKAREVIESLQLAQLENFFREACLDAKPQQIDKVDATAAVIYPIILPDRLAVILSVPEQPLDYYETRLPETEVQSILEQLLQSLNPAFSNRVRLRFSQQVYNWLIQPAEAKLSENEVKTLVFILDGALRNLPMAALYDGQKYLLQKYNIALSQGLQLLEPRALPREGLKALTGGLTEARQGFSPLPAVEFEVNQIASELPAEILLNQEFTKATLQAQIQEAPFRVVHLATHGQFSSQADETFLLTWEGRINVKDLDQLLHVRERDDSNPIELLVLSACQTAEGDKQAALGLAGIALRSGARSTLATLWSVQDESTAELMAEFYRELSQVEISKAKALRQAQLSLLRKPQYEHPFYWAPFVLVGNWL</sequence>
<dbReference type="InterPro" id="IPR019734">
    <property type="entry name" value="TPR_rpt"/>
</dbReference>
<dbReference type="SUPFAM" id="SSF48452">
    <property type="entry name" value="TPR-like"/>
    <property type="match status" value="3"/>
</dbReference>
<dbReference type="AlphaFoldDB" id="A0A6B3NH25"/>
<name>A0A6B3NH25_9CYAN</name>
<reference evidence="2" key="1">
    <citation type="submission" date="2019-11" db="EMBL/GenBank/DDBJ databases">
        <title>Genomic insights into an expanded diversity of filamentous marine cyanobacteria reveals the extraordinary biosynthetic potential of Moorea and Okeania.</title>
        <authorList>
            <person name="Ferreira Leao T."/>
            <person name="Wang M."/>
            <person name="Moss N."/>
            <person name="Da Silva R."/>
            <person name="Sanders J."/>
            <person name="Nurk S."/>
            <person name="Gurevich A."/>
            <person name="Humphrey G."/>
            <person name="Reher R."/>
            <person name="Zhu Q."/>
            <person name="Belda-Ferre P."/>
            <person name="Glukhov E."/>
            <person name="Rex R."/>
            <person name="Dorrestein P.C."/>
            <person name="Knight R."/>
            <person name="Pevzner P."/>
            <person name="Gerwick W.H."/>
            <person name="Gerwick L."/>
        </authorList>
    </citation>
    <scope>NUCLEOTIDE SEQUENCE</scope>
    <source>
        <strain evidence="2">SIO1C4</strain>
    </source>
</reference>
<organism evidence="2">
    <name type="scientific">Symploca sp. SIO1C4</name>
    <dbReference type="NCBI Taxonomy" id="2607765"/>
    <lineage>
        <taxon>Bacteria</taxon>
        <taxon>Bacillati</taxon>
        <taxon>Cyanobacteriota</taxon>
        <taxon>Cyanophyceae</taxon>
        <taxon>Coleofasciculales</taxon>
        <taxon>Coleofasciculaceae</taxon>
        <taxon>Symploca</taxon>
    </lineage>
</organism>
<accession>A0A6B3NH25</accession>
<gene>
    <name evidence="2" type="ORF">F6J89_17285</name>
</gene>
<dbReference type="InterPro" id="IPR011990">
    <property type="entry name" value="TPR-like_helical_dom_sf"/>
</dbReference>
<dbReference type="Pfam" id="PF13176">
    <property type="entry name" value="TPR_7"/>
    <property type="match status" value="1"/>
</dbReference>
<comment type="caution">
    <text evidence="2">The sequence shown here is derived from an EMBL/GenBank/DDBJ whole genome shotgun (WGS) entry which is preliminary data.</text>
</comment>
<dbReference type="Gene3D" id="1.25.40.10">
    <property type="entry name" value="Tetratricopeptide repeat domain"/>
    <property type="match status" value="3"/>
</dbReference>
<proteinExistence type="predicted"/>